<feature type="chain" id="PRO_5022857263" evidence="2">
    <location>
        <begin position="18"/>
        <end position="178"/>
    </location>
</feature>
<keyword evidence="4" id="KW-1185">Reference proteome</keyword>
<dbReference type="EMBL" id="VSRR010115635">
    <property type="protein sequence ID" value="MPC98801.1"/>
    <property type="molecule type" value="Genomic_DNA"/>
</dbReference>
<organism evidence="3 4">
    <name type="scientific">Portunus trituberculatus</name>
    <name type="common">Swimming crab</name>
    <name type="synonym">Neptunus trituberculatus</name>
    <dbReference type="NCBI Taxonomy" id="210409"/>
    <lineage>
        <taxon>Eukaryota</taxon>
        <taxon>Metazoa</taxon>
        <taxon>Ecdysozoa</taxon>
        <taxon>Arthropoda</taxon>
        <taxon>Crustacea</taxon>
        <taxon>Multicrustacea</taxon>
        <taxon>Malacostraca</taxon>
        <taxon>Eumalacostraca</taxon>
        <taxon>Eucarida</taxon>
        <taxon>Decapoda</taxon>
        <taxon>Pleocyemata</taxon>
        <taxon>Brachyura</taxon>
        <taxon>Eubrachyura</taxon>
        <taxon>Portunoidea</taxon>
        <taxon>Portunidae</taxon>
        <taxon>Portuninae</taxon>
        <taxon>Portunus</taxon>
    </lineage>
</organism>
<keyword evidence="1" id="KW-1133">Transmembrane helix</keyword>
<evidence type="ECO:0000256" key="2">
    <source>
        <dbReference type="SAM" id="SignalP"/>
    </source>
</evidence>
<keyword evidence="1" id="KW-0472">Membrane</keyword>
<reference evidence="3 4" key="1">
    <citation type="submission" date="2019-05" db="EMBL/GenBank/DDBJ databases">
        <title>Another draft genome of Portunus trituberculatus and its Hox gene families provides insights of decapod evolution.</title>
        <authorList>
            <person name="Jeong J.-H."/>
            <person name="Song I."/>
            <person name="Kim S."/>
            <person name="Choi T."/>
            <person name="Kim D."/>
            <person name="Ryu S."/>
            <person name="Kim W."/>
        </authorList>
    </citation>
    <scope>NUCLEOTIDE SEQUENCE [LARGE SCALE GENOMIC DNA]</scope>
    <source>
        <tissue evidence="3">Muscle</tissue>
    </source>
</reference>
<name>A0A5B7JL73_PORTR</name>
<feature type="transmembrane region" description="Helical" evidence="1">
    <location>
        <begin position="118"/>
        <end position="144"/>
    </location>
</feature>
<protein>
    <submittedName>
        <fullName evidence="3">Uncharacterized protein</fullName>
    </submittedName>
</protein>
<evidence type="ECO:0000313" key="4">
    <source>
        <dbReference type="Proteomes" id="UP000324222"/>
    </source>
</evidence>
<sequence length="178" mass="20850">MRWVVLIIGLGISLLLGSHLRETSEHVRCILRTLQTWQEDGLFSTTLWLLREHLSYQWWLGPLRPNPPQDPAKDYVSHAGTPSWILMFKPHETRQRLSRLEQHIRKAKEDHAAFKRNIMWFMVLYVLLAVGLFLTRLLVLFYLFPNSMSSTSSLFKETQWLMDHKSETSFAPGSVSRS</sequence>
<feature type="signal peptide" evidence="2">
    <location>
        <begin position="1"/>
        <end position="17"/>
    </location>
</feature>
<dbReference type="Proteomes" id="UP000324222">
    <property type="component" value="Unassembled WGS sequence"/>
</dbReference>
<evidence type="ECO:0000256" key="1">
    <source>
        <dbReference type="SAM" id="Phobius"/>
    </source>
</evidence>
<comment type="caution">
    <text evidence="3">The sequence shown here is derived from an EMBL/GenBank/DDBJ whole genome shotgun (WGS) entry which is preliminary data.</text>
</comment>
<keyword evidence="2" id="KW-0732">Signal</keyword>
<evidence type="ECO:0000313" key="3">
    <source>
        <dbReference type="EMBL" id="MPC98801.1"/>
    </source>
</evidence>
<accession>A0A5B7JL73</accession>
<proteinExistence type="predicted"/>
<gene>
    <name evidence="3" type="ORF">E2C01_094183</name>
</gene>
<dbReference type="AlphaFoldDB" id="A0A5B7JL73"/>
<keyword evidence="1" id="KW-0812">Transmembrane</keyword>